<dbReference type="PANTHER" id="PTHR48022">
    <property type="entry name" value="PLASTIDIC GLUCOSE TRANSPORTER 4"/>
    <property type="match status" value="1"/>
</dbReference>
<feature type="domain" description="Major facilitator superfamily (MFS) profile" evidence="10">
    <location>
        <begin position="19"/>
        <end position="449"/>
    </location>
</feature>
<evidence type="ECO:0000313" key="11">
    <source>
        <dbReference type="EMBL" id="PMD38941.1"/>
    </source>
</evidence>
<feature type="transmembrane region" description="Helical" evidence="9">
    <location>
        <begin position="301"/>
        <end position="323"/>
    </location>
</feature>
<dbReference type="InterPro" id="IPR003663">
    <property type="entry name" value="Sugar/inositol_transpt"/>
</dbReference>
<evidence type="ECO:0000256" key="5">
    <source>
        <dbReference type="ARBA" id="ARBA00022989"/>
    </source>
</evidence>
<reference evidence="11 12" key="1">
    <citation type="submission" date="2016-04" db="EMBL/GenBank/DDBJ databases">
        <title>A degradative enzymes factory behind the ericoid mycorrhizal symbiosis.</title>
        <authorList>
            <consortium name="DOE Joint Genome Institute"/>
            <person name="Martino E."/>
            <person name="Morin E."/>
            <person name="Grelet G."/>
            <person name="Kuo A."/>
            <person name="Kohler A."/>
            <person name="Daghino S."/>
            <person name="Barry K."/>
            <person name="Choi C."/>
            <person name="Cichocki N."/>
            <person name="Clum A."/>
            <person name="Copeland A."/>
            <person name="Hainaut M."/>
            <person name="Haridas S."/>
            <person name="Labutti K."/>
            <person name="Lindquist E."/>
            <person name="Lipzen A."/>
            <person name="Khouja H.-R."/>
            <person name="Murat C."/>
            <person name="Ohm R."/>
            <person name="Olson A."/>
            <person name="Spatafora J."/>
            <person name="Veneault-Fourrey C."/>
            <person name="Henrissat B."/>
            <person name="Grigoriev I."/>
            <person name="Martin F."/>
            <person name="Perotto S."/>
        </authorList>
    </citation>
    <scope>NUCLEOTIDE SEQUENCE [LARGE SCALE GENOMIC DNA]</scope>
    <source>
        <strain evidence="11 12">F</strain>
    </source>
</reference>
<feature type="transmembrane region" description="Helical" evidence="9">
    <location>
        <begin position="265"/>
        <end position="289"/>
    </location>
</feature>
<feature type="transmembrane region" description="Helical" evidence="9">
    <location>
        <begin position="356"/>
        <end position="376"/>
    </location>
</feature>
<dbReference type="GO" id="GO:0005351">
    <property type="term" value="F:carbohydrate:proton symporter activity"/>
    <property type="evidence" value="ECO:0007669"/>
    <property type="project" value="TreeGrafter"/>
</dbReference>
<feature type="transmembrane region" description="Helical" evidence="9">
    <location>
        <begin position="15"/>
        <end position="32"/>
    </location>
</feature>
<evidence type="ECO:0000256" key="3">
    <source>
        <dbReference type="ARBA" id="ARBA00022448"/>
    </source>
</evidence>
<sequence>MSGERQMHGLTGKPLVYFTSVFVSLGVFLFGYDQGVMSGIITGPFFRDYFNQPSRAEVGTMVAILEIGAFCSSLVVGRIGDIIGRRKTILYGSMIFFVGGALQTFANGMPMMLLGRITAGVGVGMLSTIVPIYQSEISPPHNRGKLACIEFSGNILGYATSVWVDYFCSFIQHDYSWRLPLLMQCVMGALLGFGSLVIVESPRWLLDNDHDEEGIVVIANLYGGGDIHDPKAREEYREIKMDVLLQRQEGEKSYRDMFRRYRTRVFIAMSAQAFAQLNGINVISYYAPYVFESAGWVGRSAILMTGINGLTYLMSSVPPWYLVDRWGRRFILLSGAIAMVLSLSTISYFLYLDVSITPTCVVIFVMIYNAAFGYSWGPIPWLYPPEILPLSIRSKGASLSTATNWAFNWLVGELTPVLQELITWRLYLVHAFFCATSFVIVYFIYPETAGVRLEDMDTLFGDATTAMPTPATRAETGSLMGASSPVPSMDLRRGVLVGGFNGNGLGPSNAIPGLDIDPPHVNIKNGKPQYGTDDDGSTSEGVGGWISRMVNRSKGDEESIQSGKYKPLDQEDE</sequence>
<comment type="similarity">
    <text evidence="2 7">Belongs to the major facilitator superfamily. Sugar transporter (TC 2.A.1.1) family.</text>
</comment>
<evidence type="ECO:0000256" key="7">
    <source>
        <dbReference type="RuleBase" id="RU003346"/>
    </source>
</evidence>
<evidence type="ECO:0000256" key="6">
    <source>
        <dbReference type="ARBA" id="ARBA00023136"/>
    </source>
</evidence>
<evidence type="ECO:0000256" key="2">
    <source>
        <dbReference type="ARBA" id="ARBA00010992"/>
    </source>
</evidence>
<accession>A0A2J6RKB5</accession>
<keyword evidence="3 7" id="KW-0813">Transport</keyword>
<feature type="transmembrane region" description="Helical" evidence="9">
    <location>
        <begin position="88"/>
        <end position="106"/>
    </location>
</feature>
<gene>
    <name evidence="11" type="ORF">L207DRAFT_47850</name>
</gene>
<dbReference type="FunFam" id="1.20.1250.20:FF:000119">
    <property type="entry name" value="MFS monosaccharide transporter, putative"/>
    <property type="match status" value="1"/>
</dbReference>
<dbReference type="PROSITE" id="PS50850">
    <property type="entry name" value="MFS"/>
    <property type="match status" value="1"/>
</dbReference>
<dbReference type="InterPro" id="IPR005828">
    <property type="entry name" value="MFS_sugar_transport-like"/>
</dbReference>
<protein>
    <recommendedName>
        <fullName evidence="10">Major facilitator superfamily (MFS) profile domain-containing protein</fullName>
    </recommendedName>
</protein>
<dbReference type="PANTHER" id="PTHR48022:SF73">
    <property type="entry name" value="METABOLITE TRANSPORT PROTEIN YDL199C-RELATED"/>
    <property type="match status" value="1"/>
</dbReference>
<evidence type="ECO:0000256" key="4">
    <source>
        <dbReference type="ARBA" id="ARBA00022692"/>
    </source>
</evidence>
<keyword evidence="12" id="KW-1185">Reference proteome</keyword>
<dbReference type="AlphaFoldDB" id="A0A2J6RKB5"/>
<dbReference type="PRINTS" id="PR00171">
    <property type="entry name" value="SUGRTRNSPORT"/>
</dbReference>
<feature type="transmembrane region" description="Helical" evidence="9">
    <location>
        <begin position="179"/>
        <end position="199"/>
    </location>
</feature>
<organism evidence="11 12">
    <name type="scientific">Hyaloscypha variabilis (strain UAMH 11265 / GT02V1 / F)</name>
    <name type="common">Meliniomyces variabilis</name>
    <dbReference type="NCBI Taxonomy" id="1149755"/>
    <lineage>
        <taxon>Eukaryota</taxon>
        <taxon>Fungi</taxon>
        <taxon>Dikarya</taxon>
        <taxon>Ascomycota</taxon>
        <taxon>Pezizomycotina</taxon>
        <taxon>Leotiomycetes</taxon>
        <taxon>Helotiales</taxon>
        <taxon>Hyaloscyphaceae</taxon>
        <taxon>Hyaloscypha</taxon>
        <taxon>Hyaloscypha variabilis</taxon>
    </lineage>
</organism>
<dbReference type="OrthoDB" id="648285at2759"/>
<feature type="transmembrane region" description="Helical" evidence="9">
    <location>
        <begin position="155"/>
        <end position="173"/>
    </location>
</feature>
<keyword evidence="5 9" id="KW-1133">Transmembrane helix</keyword>
<dbReference type="InterPro" id="IPR036259">
    <property type="entry name" value="MFS_trans_sf"/>
</dbReference>
<proteinExistence type="inferred from homology"/>
<evidence type="ECO:0000256" key="9">
    <source>
        <dbReference type="SAM" id="Phobius"/>
    </source>
</evidence>
<feature type="transmembrane region" description="Helical" evidence="9">
    <location>
        <begin position="426"/>
        <end position="445"/>
    </location>
</feature>
<dbReference type="Pfam" id="PF00083">
    <property type="entry name" value="Sugar_tr"/>
    <property type="match status" value="1"/>
</dbReference>
<dbReference type="Proteomes" id="UP000235786">
    <property type="component" value="Unassembled WGS sequence"/>
</dbReference>
<keyword evidence="6 9" id="KW-0472">Membrane</keyword>
<feature type="transmembrane region" description="Helical" evidence="9">
    <location>
        <begin position="58"/>
        <end position="76"/>
    </location>
</feature>
<evidence type="ECO:0000256" key="1">
    <source>
        <dbReference type="ARBA" id="ARBA00004141"/>
    </source>
</evidence>
<keyword evidence="4 9" id="KW-0812">Transmembrane</keyword>
<name>A0A2J6RKB5_HYAVF</name>
<dbReference type="InterPro" id="IPR020846">
    <property type="entry name" value="MFS_dom"/>
</dbReference>
<dbReference type="InterPro" id="IPR050360">
    <property type="entry name" value="MFS_Sugar_Transporters"/>
</dbReference>
<feature type="region of interest" description="Disordered" evidence="8">
    <location>
        <begin position="517"/>
        <end position="573"/>
    </location>
</feature>
<dbReference type="Gene3D" id="1.20.1250.20">
    <property type="entry name" value="MFS general substrate transporter like domains"/>
    <property type="match status" value="1"/>
</dbReference>
<feature type="transmembrane region" description="Helical" evidence="9">
    <location>
        <begin position="330"/>
        <end position="350"/>
    </location>
</feature>
<evidence type="ECO:0000256" key="8">
    <source>
        <dbReference type="SAM" id="MobiDB-lite"/>
    </source>
</evidence>
<evidence type="ECO:0000313" key="12">
    <source>
        <dbReference type="Proteomes" id="UP000235786"/>
    </source>
</evidence>
<comment type="subcellular location">
    <subcellularLocation>
        <location evidence="1">Membrane</location>
        <topology evidence="1">Multi-pass membrane protein</topology>
    </subcellularLocation>
</comment>
<dbReference type="SUPFAM" id="SSF103473">
    <property type="entry name" value="MFS general substrate transporter"/>
    <property type="match status" value="1"/>
</dbReference>
<dbReference type="EMBL" id="KZ613947">
    <property type="protein sequence ID" value="PMD38941.1"/>
    <property type="molecule type" value="Genomic_DNA"/>
</dbReference>
<feature type="transmembrane region" description="Helical" evidence="9">
    <location>
        <begin position="112"/>
        <end position="134"/>
    </location>
</feature>
<dbReference type="NCBIfam" id="TIGR00879">
    <property type="entry name" value="SP"/>
    <property type="match status" value="1"/>
</dbReference>
<dbReference type="GO" id="GO:0016020">
    <property type="term" value="C:membrane"/>
    <property type="evidence" value="ECO:0007669"/>
    <property type="project" value="UniProtKB-SubCell"/>
</dbReference>
<evidence type="ECO:0000259" key="10">
    <source>
        <dbReference type="PROSITE" id="PS50850"/>
    </source>
</evidence>